<keyword evidence="3" id="KW-1185">Reference proteome</keyword>
<feature type="region of interest" description="Disordered" evidence="1">
    <location>
        <begin position="1"/>
        <end position="21"/>
    </location>
</feature>
<organism evidence="2 3">
    <name type="scientific">Pseudorhizobium halotolerans</name>
    <dbReference type="NCBI Taxonomy" id="1233081"/>
    <lineage>
        <taxon>Bacteria</taxon>
        <taxon>Pseudomonadati</taxon>
        <taxon>Pseudomonadota</taxon>
        <taxon>Alphaproteobacteria</taxon>
        <taxon>Hyphomicrobiales</taxon>
        <taxon>Rhizobiaceae</taxon>
        <taxon>Rhizobium/Agrobacterium group</taxon>
        <taxon>Pseudorhizobium</taxon>
    </lineage>
</organism>
<evidence type="ECO:0000313" key="3">
    <source>
        <dbReference type="Proteomes" id="UP000601041"/>
    </source>
</evidence>
<sequence>MSAMPTRIPTRRTRDATGPVNAAPVHLRRAGRGFSRRRLTLELLRGRLYQSLAAAFERSSIMFRPVFQERALLELFKMLPDKSKILDDLREVLGYSLPAAGTYLTCL</sequence>
<comment type="caution">
    <text evidence="2">The sequence shown here is derived from an EMBL/GenBank/DDBJ whole genome shotgun (WGS) entry which is preliminary data.</text>
</comment>
<reference evidence="2 3" key="1">
    <citation type="submission" date="2020-11" db="EMBL/GenBank/DDBJ databases">
        <authorList>
            <person name="Lassalle F."/>
        </authorList>
    </citation>
    <scope>NUCLEOTIDE SEQUENCE [LARGE SCALE GENOMIC DNA]</scope>
    <source>
        <strain evidence="2 3">AB21</strain>
    </source>
</reference>
<gene>
    <name evidence="2" type="ORF">RHAB21_04488</name>
</gene>
<evidence type="ECO:0000256" key="1">
    <source>
        <dbReference type="SAM" id="MobiDB-lite"/>
    </source>
</evidence>
<protein>
    <submittedName>
        <fullName evidence="2">Uncharacterized protein</fullName>
    </submittedName>
</protein>
<evidence type="ECO:0000313" key="2">
    <source>
        <dbReference type="EMBL" id="CAD7053343.1"/>
    </source>
</evidence>
<name>A0ABN7JXK2_9HYPH</name>
<dbReference type="Proteomes" id="UP000601041">
    <property type="component" value="Unassembled WGS sequence"/>
</dbReference>
<accession>A0ABN7JXK2</accession>
<proteinExistence type="predicted"/>
<dbReference type="EMBL" id="CABFWE030000013">
    <property type="protein sequence ID" value="CAD7053343.1"/>
    <property type="molecule type" value="Genomic_DNA"/>
</dbReference>